<sequence length="759" mass="87739">MTPHRCCNYIAHTICTGDKINKAFDCHFLVDVHVDDIDADFNEDEYYKHLLKEQDLKELLNQMLEHMKSRKISTQGLWSAMAELIKYYKKEVEKLLKHSILDQHLFVLDNEGFGDALSTITCDACMGPITTISSKAFYRCVRQQQCPFFVHKTCAELPTRAGADGDFECHPHCILGRYPQVKLGSNKHDAHEHLGTLVDKRKSVIPFDKRENIHREGNCFVSDRKNLRPAAYLVIQREMAEQQIEHVCHEHPLMFKEEQKEKDCSFGFLLRPQMASSVKPVTNAAAASPTLVPNVTQNHCEFHKFTVLKKHIKSFCNACGQSGKIFYLCSICDLVVHKECTWLPRQVKIPLHQYRLELTWSFEDIYPKNQHFCDLRFKNLDGIKFTVYYCHECCSFVAHNTCALKYAKNLDTTTSNPPTTMSRSTTTTTSKQIQNQMRRSTIFSHQHSLALISYHHEVHKDNDHHDDVINTRNGCKRPITATNAFHSYAGKEESMSSCRFFLHIICAQLPQKRHLLLHWHQLTLIPRASSIDGVFRCYMCSRFSQGFGYHCDNIDGCNIYFIKEEGFYLDLHCSILWEYKSLKHEAHSHDIHFNIKQGGTSRYIYDDHRLKLTYGNVKDKLDEHYCEKFQGPRNPKDWFYSCSDCDFDCHPHCVLNWHSQVKLGEAYKHDTHPHPVTLVEKRKSFIPFDKREHILPFQACGEPCEGLVWECSECNVNMPRNGYCKSTQEDKSDSVIISTDVTTSKDSSTDSSAAKDSST</sequence>
<accession>A0A251NB67</accession>
<evidence type="ECO:0000256" key="1">
    <source>
        <dbReference type="ARBA" id="ARBA00022723"/>
    </source>
</evidence>
<feature type="domain" description="Phorbol-ester/DAG-type" evidence="4">
    <location>
        <begin position="302"/>
        <end position="340"/>
    </location>
</feature>
<reference evidence="5 6" key="1">
    <citation type="journal article" date="2013" name="Nat. Genet.">
        <title>The high-quality draft genome of peach (Prunus persica) identifies unique patterns of genetic diversity, domestication and genome evolution.</title>
        <authorList>
            <consortium name="International Peach Genome Initiative"/>
            <person name="Verde I."/>
            <person name="Abbott A.G."/>
            <person name="Scalabrin S."/>
            <person name="Jung S."/>
            <person name="Shu S."/>
            <person name="Marroni F."/>
            <person name="Zhebentyayeva T."/>
            <person name="Dettori M.T."/>
            <person name="Grimwood J."/>
            <person name="Cattonaro F."/>
            <person name="Zuccolo A."/>
            <person name="Rossini L."/>
            <person name="Jenkins J."/>
            <person name="Vendramin E."/>
            <person name="Meisel L.A."/>
            <person name="Decroocq V."/>
            <person name="Sosinski B."/>
            <person name="Prochnik S."/>
            <person name="Mitros T."/>
            <person name="Policriti A."/>
            <person name="Cipriani G."/>
            <person name="Dondini L."/>
            <person name="Ficklin S."/>
            <person name="Goodstein D.M."/>
            <person name="Xuan P."/>
            <person name="Del Fabbro C."/>
            <person name="Aramini V."/>
            <person name="Copetti D."/>
            <person name="Gonzalez S."/>
            <person name="Horner D.S."/>
            <person name="Falchi R."/>
            <person name="Lucas S."/>
            <person name="Mica E."/>
            <person name="Maldonado J."/>
            <person name="Lazzari B."/>
            <person name="Bielenberg D."/>
            <person name="Pirona R."/>
            <person name="Miculan M."/>
            <person name="Barakat A."/>
            <person name="Testolin R."/>
            <person name="Stella A."/>
            <person name="Tartarini S."/>
            <person name="Tonutti P."/>
            <person name="Arus P."/>
            <person name="Orellana A."/>
            <person name="Wells C."/>
            <person name="Main D."/>
            <person name="Vizzotto G."/>
            <person name="Silva H."/>
            <person name="Salamini F."/>
            <person name="Schmutz J."/>
            <person name="Morgante M."/>
            <person name="Rokhsar D.S."/>
        </authorList>
    </citation>
    <scope>NUCLEOTIDE SEQUENCE [LARGE SCALE GENOMIC DNA]</scope>
    <source>
        <strain evidence="6">cv. Nemared</strain>
    </source>
</reference>
<dbReference type="InterPro" id="IPR046349">
    <property type="entry name" value="C1-like_sf"/>
</dbReference>
<evidence type="ECO:0000256" key="3">
    <source>
        <dbReference type="SAM" id="MobiDB-lite"/>
    </source>
</evidence>
<name>A0A251NB67_PRUPE</name>
<keyword evidence="1" id="KW-0479">Metal-binding</keyword>
<keyword evidence="2" id="KW-0862">Zinc</keyword>
<dbReference type="PANTHER" id="PTHR32410">
    <property type="entry name" value="CYSTEINE/HISTIDINE-RICH C1 DOMAIN FAMILY PROTEIN"/>
    <property type="match status" value="1"/>
</dbReference>
<evidence type="ECO:0000313" key="5">
    <source>
        <dbReference type="EMBL" id="ONH95494.1"/>
    </source>
</evidence>
<dbReference type="EMBL" id="CM007657">
    <property type="protein sequence ID" value="ONH95494.1"/>
    <property type="molecule type" value="Genomic_DNA"/>
</dbReference>
<feature type="region of interest" description="Disordered" evidence="3">
    <location>
        <begin position="731"/>
        <end position="759"/>
    </location>
</feature>
<dbReference type="Gramene" id="ONH95494">
    <property type="protein sequence ID" value="ONH95494"/>
    <property type="gene ID" value="PRUPE_7G074300"/>
</dbReference>
<dbReference type="AlphaFoldDB" id="A0A251NB67"/>
<evidence type="ECO:0000313" key="6">
    <source>
        <dbReference type="Proteomes" id="UP000006882"/>
    </source>
</evidence>
<dbReference type="InterPro" id="IPR053192">
    <property type="entry name" value="Vacuole_Formation_Reg"/>
</dbReference>
<dbReference type="PANTHER" id="PTHR32410:SF216">
    <property type="entry name" value="PHORBOL-ESTER_DAG-TYPE DOMAIN-CONTAINING PROTEIN"/>
    <property type="match status" value="1"/>
</dbReference>
<dbReference type="GO" id="GO:0046872">
    <property type="term" value="F:metal ion binding"/>
    <property type="evidence" value="ECO:0007669"/>
    <property type="project" value="UniProtKB-KW"/>
</dbReference>
<dbReference type="SUPFAM" id="SSF57889">
    <property type="entry name" value="Cysteine-rich domain"/>
    <property type="match status" value="3"/>
</dbReference>
<feature type="compositionally biased region" description="Low complexity" evidence="3">
    <location>
        <begin position="738"/>
        <end position="759"/>
    </location>
</feature>
<protein>
    <recommendedName>
        <fullName evidence="4">Phorbol-ester/DAG-type domain-containing protein</fullName>
    </recommendedName>
</protein>
<dbReference type="InterPro" id="IPR002219">
    <property type="entry name" value="PKC_DAG/PE"/>
</dbReference>
<proteinExistence type="predicted"/>
<dbReference type="Proteomes" id="UP000006882">
    <property type="component" value="Chromosome G7"/>
</dbReference>
<evidence type="ECO:0000256" key="2">
    <source>
        <dbReference type="ARBA" id="ARBA00022833"/>
    </source>
</evidence>
<dbReference type="PROSITE" id="PS50081">
    <property type="entry name" value="ZF_DAG_PE_2"/>
    <property type="match status" value="1"/>
</dbReference>
<organism evidence="5 6">
    <name type="scientific">Prunus persica</name>
    <name type="common">Peach</name>
    <name type="synonym">Amygdalus persica</name>
    <dbReference type="NCBI Taxonomy" id="3760"/>
    <lineage>
        <taxon>Eukaryota</taxon>
        <taxon>Viridiplantae</taxon>
        <taxon>Streptophyta</taxon>
        <taxon>Embryophyta</taxon>
        <taxon>Tracheophyta</taxon>
        <taxon>Spermatophyta</taxon>
        <taxon>Magnoliopsida</taxon>
        <taxon>eudicotyledons</taxon>
        <taxon>Gunneridae</taxon>
        <taxon>Pentapetalae</taxon>
        <taxon>rosids</taxon>
        <taxon>fabids</taxon>
        <taxon>Rosales</taxon>
        <taxon>Rosaceae</taxon>
        <taxon>Amygdaloideae</taxon>
        <taxon>Amygdaleae</taxon>
        <taxon>Prunus</taxon>
    </lineage>
</organism>
<evidence type="ECO:0000259" key="4">
    <source>
        <dbReference type="PROSITE" id="PS50081"/>
    </source>
</evidence>
<keyword evidence="6" id="KW-1185">Reference proteome</keyword>
<gene>
    <name evidence="5" type="ORF">PRUPE_7G074300</name>
</gene>